<feature type="compositionally biased region" description="Polar residues" evidence="1">
    <location>
        <begin position="468"/>
        <end position="487"/>
    </location>
</feature>
<keyword evidence="2" id="KW-0472">Membrane</keyword>
<feature type="compositionally biased region" description="Low complexity" evidence="1">
    <location>
        <begin position="391"/>
        <end position="404"/>
    </location>
</feature>
<dbReference type="RefSeq" id="XP_013326759.1">
    <property type="nucleotide sequence ID" value="XM_013471305.1"/>
</dbReference>
<feature type="compositionally biased region" description="Polar residues" evidence="1">
    <location>
        <begin position="177"/>
        <end position="195"/>
    </location>
</feature>
<organism evidence="3 4">
    <name type="scientific">Rasamsonia emersonii (strain ATCC 16479 / CBS 393.64 / IMI 116815)</name>
    <dbReference type="NCBI Taxonomy" id="1408163"/>
    <lineage>
        <taxon>Eukaryota</taxon>
        <taxon>Fungi</taxon>
        <taxon>Dikarya</taxon>
        <taxon>Ascomycota</taxon>
        <taxon>Pezizomycotina</taxon>
        <taxon>Eurotiomycetes</taxon>
        <taxon>Eurotiomycetidae</taxon>
        <taxon>Eurotiales</taxon>
        <taxon>Trichocomaceae</taxon>
        <taxon>Rasamsonia</taxon>
    </lineage>
</organism>
<feature type="transmembrane region" description="Helical" evidence="2">
    <location>
        <begin position="1389"/>
        <end position="1408"/>
    </location>
</feature>
<keyword evidence="2" id="KW-0812">Transmembrane</keyword>
<feature type="region of interest" description="Disordered" evidence="1">
    <location>
        <begin position="322"/>
        <end position="505"/>
    </location>
</feature>
<feature type="region of interest" description="Disordered" evidence="1">
    <location>
        <begin position="164"/>
        <end position="204"/>
    </location>
</feature>
<protein>
    <recommendedName>
        <fullName evidence="5">Glycoprotease family protein</fullName>
    </recommendedName>
</protein>
<evidence type="ECO:0000313" key="3">
    <source>
        <dbReference type="EMBL" id="KKA20147.1"/>
    </source>
</evidence>
<keyword evidence="2" id="KW-1133">Transmembrane helix</keyword>
<feature type="compositionally biased region" description="Low complexity" evidence="1">
    <location>
        <begin position="1245"/>
        <end position="1284"/>
    </location>
</feature>
<dbReference type="Proteomes" id="UP000053958">
    <property type="component" value="Unassembled WGS sequence"/>
</dbReference>
<feature type="compositionally biased region" description="Polar residues" evidence="1">
    <location>
        <begin position="714"/>
        <end position="724"/>
    </location>
</feature>
<comment type="caution">
    <text evidence="3">The sequence shown here is derived from an EMBL/GenBank/DDBJ whole genome shotgun (WGS) entry which is preliminary data.</text>
</comment>
<evidence type="ECO:0008006" key="5">
    <source>
        <dbReference type="Google" id="ProtNLM"/>
    </source>
</evidence>
<feature type="compositionally biased region" description="Polar residues" evidence="1">
    <location>
        <begin position="425"/>
        <end position="434"/>
    </location>
</feature>
<reference evidence="3 4" key="1">
    <citation type="submission" date="2015-04" db="EMBL/GenBank/DDBJ databases">
        <authorList>
            <person name="Heijne W.H."/>
            <person name="Fedorova N.D."/>
            <person name="Nierman W.C."/>
            <person name="Vollebregt A.W."/>
            <person name="Zhao Z."/>
            <person name="Wu L."/>
            <person name="Kumar M."/>
            <person name="Stam H."/>
            <person name="van den Berg M.A."/>
            <person name="Pel H.J."/>
        </authorList>
    </citation>
    <scope>NUCLEOTIDE SEQUENCE [LARGE SCALE GENOMIC DNA]</scope>
    <source>
        <strain evidence="3 4">CBS 393.64</strain>
    </source>
</reference>
<evidence type="ECO:0000313" key="4">
    <source>
        <dbReference type="Proteomes" id="UP000053958"/>
    </source>
</evidence>
<dbReference type="OrthoDB" id="10259622at2759"/>
<evidence type="ECO:0000256" key="2">
    <source>
        <dbReference type="SAM" id="Phobius"/>
    </source>
</evidence>
<dbReference type="EMBL" id="LASV01000285">
    <property type="protein sequence ID" value="KKA20147.1"/>
    <property type="molecule type" value="Genomic_DNA"/>
</dbReference>
<accession>A0A0F4YPG6</accession>
<dbReference type="GeneID" id="25318185"/>
<feature type="region of interest" description="Disordered" evidence="1">
    <location>
        <begin position="679"/>
        <end position="859"/>
    </location>
</feature>
<proteinExistence type="predicted"/>
<feature type="compositionally biased region" description="Basic residues" evidence="1">
    <location>
        <begin position="241"/>
        <end position="255"/>
    </location>
</feature>
<feature type="region of interest" description="Disordered" evidence="1">
    <location>
        <begin position="545"/>
        <end position="568"/>
    </location>
</feature>
<feature type="transmembrane region" description="Helical" evidence="2">
    <location>
        <begin position="954"/>
        <end position="976"/>
    </location>
</feature>
<evidence type="ECO:0000256" key="1">
    <source>
        <dbReference type="SAM" id="MobiDB-lite"/>
    </source>
</evidence>
<keyword evidence="4" id="KW-1185">Reference proteome</keyword>
<dbReference type="STRING" id="1408163.A0A0F4YPG6"/>
<feature type="region of interest" description="Disordered" evidence="1">
    <location>
        <begin position="1350"/>
        <end position="1372"/>
    </location>
</feature>
<feature type="region of interest" description="Disordered" evidence="1">
    <location>
        <begin position="229"/>
        <end position="257"/>
    </location>
</feature>
<feature type="compositionally biased region" description="Polar residues" evidence="1">
    <location>
        <begin position="773"/>
        <end position="791"/>
    </location>
</feature>
<gene>
    <name evidence="3" type="ORF">T310_5847</name>
</gene>
<feature type="region of interest" description="Disordered" evidence="1">
    <location>
        <begin position="1213"/>
        <end position="1288"/>
    </location>
</feature>
<feature type="compositionally biased region" description="Basic and acidic residues" evidence="1">
    <location>
        <begin position="686"/>
        <end position="701"/>
    </location>
</feature>
<name>A0A0F4YPG6_RASE3</name>
<sequence length="1417" mass="155537">MCRVPGGGRRVLIGRGELPTIRPHLYQAALSSKQPSQAGDWRLHATKRVFASQCPDAVPRQHGRDETSLEEVAVHDGLHQSKTAQVHLRPGSLAVELDQAPIGDFDDGLLEARCQTDSNMMSHPRSKNVFIFGWLGIWWIQQGFMNLTINTQIASLRPPEAPKFPFSSPITEEVESPTCSSEESSLENANTSASQAPRVGAPAKHMASVQSNSQDEFERALYADLSQARQEARRSIGGKPGRAKSRRSGIMKRRERPTNLHVVTNFSRNEYRKKNDAAAPAFVDLNDLKLLAKAREKERSAEKIKRALRKKAGHGYQELIDEPVDQSKPQNSVEHAASAPPPLQHTPSEKYELSPSDRPIVIGLTVPYDETSQRKEMMDSATSRELGSAHTQPTPVTPSIVITPAREDGPWAFDSPELERRPSRAASSVYSQPTPHVGSKDPDQDIPPVPAIPAFHSFAKSDGAEQVFSKQETPPTRQQRSFSTSTVFEEDETPKSAARGRSFSNESKRRIIPRLSVNTETNRHQSQGWWTYLLSPLLKRSSTVASRKTPISTERPAVPPLSTTSPASKESCDEWWEEKEISHFLPDTPESTVNRQNEVAPWPDLGQRAVVDPGTQNSTYWNVFETPNVVVPNYELHGAAAEYYQACAHDLFSKEPYFECINHVCSMTPESRIARSTNLEGTAAESNEKGLAENENGHGEKGLALTTDPDPGSDTGNSNPNNPFFQEAERSVPDAENTESTTAERQPEARSVVEQPAASSAGEESSRPAATAPESTTAHANEAENSNQAVEESNPPATMPAQQERRVSTPAPPPYSAQPDRPVPRYRAILPPDYAAQPQPLSPGPESPAMQQAMASRGSIPMSEMQRSQEPSRARIFIHHSLDLPPRPAPVPIMRADITHPVTARDEIENRRRRREKEDAIGRKIGGLWRGRGPFSNKGCFGRPGREGRIRRRWYAAISILCLAIIVIAIALATTLTRKGDATPVQSQWLNLTGYPPMPTGILTIAGPEAQVENNGCIQPSTLWSCALPKEQQSANSPYAANQPNFRIQIRFRNGTYPNSTTIASSKRSAGEFINRRVLQPRDPFTDSLFDPSPSPPSLADQTFLGNTTDKNAVPFAGEETPFFITVLSPEEVPSYRLVKRDSNNNNNETDFPNVTSIIPEPSLASDGTAAAATLYPLPVSQPVRLYNRGLPTEHYGFYTYFDRSIFLKSTAPLNDSGTDDVTADQNGGSPKDEAQIWTQPSNVSGMTLLSNGNNNNAGSATPTSSALLPTATATGNATNSSANDFLRPGSFPYPTTIKLDRHGGDASKKMVYCYGMDGNEHIIPSEKKLQLENRGFGGELVNPAPGIFDDLGSSNNNSSQEEEEEEGGIDGGTGGCAYKKEYMCLFPVIYSHFLWSVFIVLVGRQVVTYYKCYAML</sequence>